<sequence>MANIPNSMKSELAAWNDGRGISLRDWTANSGNFSLAVGYSEIFWPRFVAFEKYVLVDGFNIEGLRSFEQNPEATRQSVEWVMNHFHIADIQHSACTDMAGDKLAILGERLREIYMAKLGWQFPDRTFVVEFVQPERADDFPDYQMSFFQT</sequence>
<name>A0A2K9YYZ8_RHILE</name>
<dbReference type="Proteomes" id="UP000238523">
    <property type="component" value="Chromosome"/>
</dbReference>
<dbReference type="RefSeq" id="WP_158686903.1">
    <property type="nucleotide sequence ID" value="NZ_CP025012.1"/>
</dbReference>
<proteinExistence type="predicted"/>
<gene>
    <name evidence="1" type="ORF">CUJ84_Chr000819</name>
</gene>
<dbReference type="EMBL" id="CP025012">
    <property type="protein sequence ID" value="AUW41222.1"/>
    <property type="molecule type" value="Genomic_DNA"/>
</dbReference>
<evidence type="ECO:0000313" key="1">
    <source>
        <dbReference type="EMBL" id="AUW41222.1"/>
    </source>
</evidence>
<reference evidence="1 2" key="1">
    <citation type="submission" date="2017-11" db="EMBL/GenBank/DDBJ databases">
        <title>Complete genome of Rhizobium leguminosarum Norway, an ineffective micro-symbiont.</title>
        <authorList>
            <person name="Hoffrichter A."/>
            <person name="Liang J."/>
            <person name="Brachmann A."/>
            <person name="Marin M."/>
        </authorList>
    </citation>
    <scope>NUCLEOTIDE SEQUENCE [LARGE SCALE GENOMIC DNA]</scope>
    <source>
        <strain evidence="1 2">Norway</strain>
    </source>
</reference>
<accession>A0A2K9YYZ8</accession>
<dbReference type="AlphaFoldDB" id="A0A2K9YYZ8"/>
<evidence type="ECO:0000313" key="2">
    <source>
        <dbReference type="Proteomes" id="UP000238523"/>
    </source>
</evidence>
<organism evidence="1 2">
    <name type="scientific">Rhizobium leguminosarum</name>
    <dbReference type="NCBI Taxonomy" id="384"/>
    <lineage>
        <taxon>Bacteria</taxon>
        <taxon>Pseudomonadati</taxon>
        <taxon>Pseudomonadota</taxon>
        <taxon>Alphaproteobacteria</taxon>
        <taxon>Hyphomicrobiales</taxon>
        <taxon>Rhizobiaceae</taxon>
        <taxon>Rhizobium/Agrobacterium group</taxon>
        <taxon>Rhizobium</taxon>
    </lineage>
</organism>
<protein>
    <submittedName>
        <fullName evidence="1">Uncharacterized protein</fullName>
    </submittedName>
</protein>